<gene>
    <name evidence="4" type="ORF">SKAU_G00338430</name>
</gene>
<accession>A0A9Q1IIZ1</accession>
<dbReference type="Proteomes" id="UP001152622">
    <property type="component" value="Chromosome 15"/>
</dbReference>
<comment type="similarity">
    <text evidence="1">Belongs to the vertnin family.</text>
</comment>
<evidence type="ECO:0000256" key="2">
    <source>
        <dbReference type="ARBA" id="ARBA00020188"/>
    </source>
</evidence>
<dbReference type="PANTHER" id="PTHR16081:SF0">
    <property type="entry name" value="VERTNIN"/>
    <property type="match status" value="1"/>
</dbReference>
<sequence length="758" mass="86928">MRTTGPTLGEGPLGIKFLFLTVQEPTMPSSRTKGAGTPPPAANLKPASQIFEDLRPPPLVHRVADRRSRLHKHFDMIQRQEVVRSVLAELQDATECVGLGPLVRVALEVEQAFASFHLPGSTCDEFPNKVDVDQVAHCLYPEDAPVDMLPAACKGEGNLLFDAASMLLVGCIDLSLELQVRTVVEMLLWKRYYLNGMIDSKVMLQAARFSLCAEESAEMLSLPMAVLEAIFDADVKASCFPGSYANMWHVYALASVLQCNIYSIYPMYNLKIRPYFNRLIRPRTWPRDSEPMTLHIMWSGELESMTVFKPHHFVAVIQACDIQMGSFKGEQQVIPLKTLELLNQDPQLSYSSLKDRYNITKSTFYRWKRQTQEHRKKAAARYEAKHFLQACYNEGKLLPLHQFKEFFPEISRSTYYAWKHELQSSGGNFTVTSTGDETASRESLEQDSWSSPESDLQRHYDSVTSFLVPSNEKLGVDRNQNFSFMQEAKKCLQSCIAVNTSFPYRNFKKRFPGISRSTYYNWRREAMLANPGYKDSFGSSEDSSDADKIPSPSGESSPVQLQVRWPVPRLKVYRGKQKSFQLSFLHKKKLRDEAKRLVQKSKISLSKFKLKYPYISSYSYWFWKKGFNQKQEGKSKVDVKAEWSKVSEGPEEYTAGSQNVLPFQKNVNHLNNQTLSPYNITLSGYAVPEKRMQEQVFVMDVVALANFKAKAKLFLQQRFEEKSFPTFKEFRSYFPLTPRSTYYMWKRALHHGLPLVHG</sequence>
<evidence type="ECO:0000256" key="1">
    <source>
        <dbReference type="ARBA" id="ARBA00007290"/>
    </source>
</evidence>
<reference evidence="4" key="1">
    <citation type="journal article" date="2023" name="Science">
        <title>Genome structures resolve the early diversification of teleost fishes.</title>
        <authorList>
            <person name="Parey E."/>
            <person name="Louis A."/>
            <person name="Montfort J."/>
            <person name="Bouchez O."/>
            <person name="Roques C."/>
            <person name="Iampietro C."/>
            <person name="Lluch J."/>
            <person name="Castinel A."/>
            <person name="Donnadieu C."/>
            <person name="Desvignes T."/>
            <person name="Floi Bucao C."/>
            <person name="Jouanno E."/>
            <person name="Wen M."/>
            <person name="Mejri S."/>
            <person name="Dirks R."/>
            <person name="Jansen H."/>
            <person name="Henkel C."/>
            <person name="Chen W.J."/>
            <person name="Zahm M."/>
            <person name="Cabau C."/>
            <person name="Klopp C."/>
            <person name="Thompson A.W."/>
            <person name="Robinson-Rechavi M."/>
            <person name="Braasch I."/>
            <person name="Lecointre G."/>
            <person name="Bobe J."/>
            <person name="Postlethwait J.H."/>
            <person name="Berthelot C."/>
            <person name="Roest Crollius H."/>
            <person name="Guiguen Y."/>
        </authorList>
    </citation>
    <scope>NUCLEOTIDE SEQUENCE</scope>
    <source>
        <strain evidence="4">WJC10195</strain>
    </source>
</reference>
<protein>
    <recommendedName>
        <fullName evidence="2">Vertnin</fullName>
    </recommendedName>
</protein>
<dbReference type="GO" id="GO:0006357">
    <property type="term" value="P:regulation of transcription by RNA polymerase II"/>
    <property type="evidence" value="ECO:0007669"/>
    <property type="project" value="TreeGrafter"/>
</dbReference>
<dbReference type="EMBL" id="JAINUF010000015">
    <property type="protein sequence ID" value="KAJ8341552.1"/>
    <property type="molecule type" value="Genomic_DNA"/>
</dbReference>
<evidence type="ECO:0000313" key="5">
    <source>
        <dbReference type="Proteomes" id="UP001152622"/>
    </source>
</evidence>
<keyword evidence="5" id="KW-1185">Reference proteome</keyword>
<dbReference type="CDD" id="cd22791">
    <property type="entry name" value="OTU_VRTN"/>
    <property type="match status" value="1"/>
</dbReference>
<organism evidence="4 5">
    <name type="scientific">Synaphobranchus kaupii</name>
    <name type="common">Kaup's arrowtooth eel</name>
    <dbReference type="NCBI Taxonomy" id="118154"/>
    <lineage>
        <taxon>Eukaryota</taxon>
        <taxon>Metazoa</taxon>
        <taxon>Chordata</taxon>
        <taxon>Craniata</taxon>
        <taxon>Vertebrata</taxon>
        <taxon>Euteleostomi</taxon>
        <taxon>Actinopterygii</taxon>
        <taxon>Neopterygii</taxon>
        <taxon>Teleostei</taxon>
        <taxon>Anguilliformes</taxon>
        <taxon>Synaphobranchidae</taxon>
        <taxon>Synaphobranchus</taxon>
    </lineage>
</organism>
<dbReference type="AlphaFoldDB" id="A0A9Q1IIZ1"/>
<feature type="region of interest" description="Disordered" evidence="3">
    <location>
        <begin position="429"/>
        <end position="455"/>
    </location>
</feature>
<dbReference type="GO" id="GO:0000785">
    <property type="term" value="C:chromatin"/>
    <property type="evidence" value="ECO:0007669"/>
    <property type="project" value="TreeGrafter"/>
</dbReference>
<dbReference type="InterPro" id="IPR047273">
    <property type="entry name" value="VRTN_OTU_dom"/>
</dbReference>
<dbReference type="PANTHER" id="PTHR16081">
    <property type="entry name" value="VERTNIN"/>
    <property type="match status" value="1"/>
</dbReference>
<feature type="region of interest" description="Disordered" evidence="3">
    <location>
        <begin position="536"/>
        <end position="559"/>
    </location>
</feature>
<evidence type="ECO:0000256" key="3">
    <source>
        <dbReference type="SAM" id="MobiDB-lite"/>
    </source>
</evidence>
<evidence type="ECO:0000313" key="4">
    <source>
        <dbReference type="EMBL" id="KAJ8341552.1"/>
    </source>
</evidence>
<name>A0A9Q1IIZ1_SYNKA</name>
<proteinExistence type="inferred from homology"/>
<dbReference type="OrthoDB" id="9869831at2759"/>
<dbReference type="InterPro" id="IPR038822">
    <property type="entry name" value="Vertnin-like"/>
</dbReference>
<comment type="caution">
    <text evidence="4">The sequence shown here is derived from an EMBL/GenBank/DDBJ whole genome shotgun (WGS) entry which is preliminary data.</text>
</comment>